<reference evidence="2" key="2">
    <citation type="submission" date="2015-08" db="EMBL/GenBank/DDBJ databases">
        <title>Complete genome sequence of Piscirickettsia salmonis strain PM32597B1.</title>
        <authorList>
            <person name="Bohle H."/>
            <person name="Henriquez P."/>
            <person name="Navas E."/>
            <person name="Grothusen H."/>
            <person name="Bustamante F."/>
            <person name="Bustos P."/>
            <person name="Bustos P."/>
            <person name="Mancilla M."/>
        </authorList>
    </citation>
    <scope>NUCLEOTIDE SEQUENCE</scope>
    <source>
        <strain evidence="2">PM32597B1</strain>
    </source>
</reference>
<accession>A0A095CPA2</accession>
<dbReference type="GO" id="GO:0016747">
    <property type="term" value="F:acyltransferase activity, transferring groups other than amino-acyl groups"/>
    <property type="evidence" value="ECO:0007669"/>
    <property type="project" value="InterPro"/>
</dbReference>
<dbReference type="Proteomes" id="UP000422232">
    <property type="component" value="Chromosome"/>
</dbReference>
<dbReference type="EMBL" id="CP038908">
    <property type="protein sequence ID" value="QGO04815.1"/>
    <property type="molecule type" value="Genomic_DNA"/>
</dbReference>
<organism evidence="2 4">
    <name type="scientific">Piscirickettsia salmonis</name>
    <dbReference type="NCBI Taxonomy" id="1238"/>
    <lineage>
        <taxon>Bacteria</taxon>
        <taxon>Pseudomonadati</taxon>
        <taxon>Pseudomonadota</taxon>
        <taxon>Gammaproteobacteria</taxon>
        <taxon>Thiotrichales</taxon>
        <taxon>Piscirickettsiaceae</taxon>
        <taxon>Piscirickettsia</taxon>
    </lineage>
</organism>
<dbReference type="RefSeq" id="WP_017378346.1">
    <property type="nucleotide sequence ID" value="NZ_CP012413.1"/>
</dbReference>
<dbReference type="EMBL" id="CP012508">
    <property type="protein sequence ID" value="ALB21600.1"/>
    <property type="molecule type" value="Genomic_DNA"/>
</dbReference>
<dbReference type="InterPro" id="IPR000182">
    <property type="entry name" value="GNAT_dom"/>
</dbReference>
<evidence type="ECO:0000313" key="5">
    <source>
        <dbReference type="Proteomes" id="UP000422232"/>
    </source>
</evidence>
<evidence type="ECO:0000259" key="1">
    <source>
        <dbReference type="PROSITE" id="PS51186"/>
    </source>
</evidence>
<evidence type="ECO:0000313" key="4">
    <source>
        <dbReference type="Proteomes" id="UP000029558"/>
    </source>
</evidence>
<evidence type="ECO:0000313" key="2">
    <source>
        <dbReference type="EMBL" id="ALB21600.1"/>
    </source>
</evidence>
<dbReference type="AlphaFoldDB" id="A0A095CPA2"/>
<dbReference type="Proteomes" id="UP000029558">
    <property type="component" value="Chromosome"/>
</dbReference>
<feature type="domain" description="N-acetyltransferase" evidence="1">
    <location>
        <begin position="3"/>
        <end position="154"/>
    </location>
</feature>
<keyword evidence="2" id="KW-0012">Acyltransferase</keyword>
<dbReference type="Pfam" id="PF13508">
    <property type="entry name" value="Acetyltransf_7"/>
    <property type="match status" value="1"/>
</dbReference>
<keyword evidence="5" id="KW-1185">Reference proteome</keyword>
<dbReference type="CDD" id="cd04301">
    <property type="entry name" value="NAT_SF"/>
    <property type="match status" value="1"/>
</dbReference>
<proteinExistence type="predicted"/>
<gene>
    <name evidence="2" type="ORF">KU39_416</name>
    <name evidence="3" type="ORF">Psal009_00689</name>
</gene>
<dbReference type="SUPFAM" id="SSF55729">
    <property type="entry name" value="Acyl-CoA N-acyltransferases (Nat)"/>
    <property type="match status" value="1"/>
</dbReference>
<reference evidence="3 5" key="3">
    <citation type="submission" date="2019-04" db="EMBL/GenBank/DDBJ databases">
        <title>Complete genome sequencing of Piscirickettsia salmonis strain Psal-009.</title>
        <authorList>
            <person name="Schober I."/>
            <person name="Bunk B."/>
            <person name="Sproer C."/>
            <person name="Carril G.P."/>
            <person name="Riedel T."/>
            <person name="Flores-Herrera P.A."/>
            <person name="Nourdin-Galindo G."/>
            <person name="Marshall S.H."/>
            <person name="Overmann J."/>
        </authorList>
    </citation>
    <scope>NUCLEOTIDE SEQUENCE [LARGE SCALE GENOMIC DNA]</scope>
    <source>
        <strain evidence="3 5">Psal-009</strain>
    </source>
</reference>
<dbReference type="PROSITE" id="PS51186">
    <property type="entry name" value="GNAT"/>
    <property type="match status" value="1"/>
</dbReference>
<dbReference type="InterPro" id="IPR016181">
    <property type="entry name" value="Acyl_CoA_acyltransferase"/>
</dbReference>
<dbReference type="OrthoDB" id="9803772at2"/>
<evidence type="ECO:0000313" key="3">
    <source>
        <dbReference type="EMBL" id="QGO04815.1"/>
    </source>
</evidence>
<sequence>MQTTIAPLERHKALTCERLMRQIPESFKNEVTINHYARHFEKMHILAAHTHQRIVGFMGLQQHAPITTEVALIAILKPYQQQGIGLSLIDAAEKYSRNIRHQYLVVKTPYDENNTPASQRIAERFYSKVGFAKLIDLPEIWAGQSGQLMLKKIMCQ</sequence>
<dbReference type="Gene3D" id="3.40.630.30">
    <property type="match status" value="1"/>
</dbReference>
<name>A0A095CPA2_PISSA</name>
<dbReference type="EC" id="2.3.1.-" evidence="2"/>
<dbReference type="STRING" id="1238.AWJ11_02080"/>
<keyword evidence="2" id="KW-0808">Transferase</keyword>
<protein>
    <submittedName>
        <fullName evidence="2">Acyl-CoA N-acyltransferase</fullName>
        <ecNumber evidence="2">2.3.1.-</ecNumber>
    </submittedName>
    <submittedName>
        <fullName evidence="3">TDP-fucosamine acetyltransferase</fullName>
    </submittedName>
</protein>
<reference evidence="2 4" key="1">
    <citation type="journal article" date="2014" name="Genome Announc.">
        <title>Comparative Genome Analysis of Two Isolates of the Fish Pathogen Piscirickettsia salmonis from Different Hosts Reveals Major Differences in Virulence-Associated Secretion Systems.</title>
        <authorList>
            <person name="Bohle H."/>
            <person name="Henriquez P."/>
            <person name="Grothusen H."/>
            <person name="Navas E."/>
            <person name="Sandoval A."/>
            <person name="Bustamante F."/>
            <person name="Bustos P."/>
            <person name="Mancilla M."/>
        </authorList>
    </citation>
    <scope>NUCLEOTIDE SEQUENCE [LARGE SCALE GENOMIC DNA]</scope>
    <source>
        <strain evidence="4">B1-32597</strain>
        <strain evidence="2">PM32597B1</strain>
    </source>
</reference>